<dbReference type="Pfam" id="PF00010">
    <property type="entry name" value="HLH"/>
    <property type="match status" value="1"/>
</dbReference>
<protein>
    <submittedName>
        <fullName evidence="11">Aryl hydrocarbon receptor nuclear translocator</fullName>
    </submittedName>
</protein>
<dbReference type="InterPro" id="IPR000014">
    <property type="entry name" value="PAS"/>
</dbReference>
<dbReference type="Gene3D" id="3.30.450.20">
    <property type="entry name" value="PAS domain"/>
    <property type="match status" value="2"/>
</dbReference>
<evidence type="ECO:0000313" key="10">
    <source>
        <dbReference type="Proteomes" id="UP000095280"/>
    </source>
</evidence>
<evidence type="ECO:0000313" key="11">
    <source>
        <dbReference type="WBParaSite" id="maker-uti_cns_0010897-snap-gene-0.2-mRNA-1"/>
    </source>
</evidence>
<keyword evidence="2" id="KW-0677">Repeat</keyword>
<dbReference type="PROSITE" id="PS50112">
    <property type="entry name" value="PAS"/>
    <property type="match status" value="2"/>
</dbReference>
<feature type="region of interest" description="Disordered" evidence="7">
    <location>
        <begin position="1"/>
        <end position="23"/>
    </location>
</feature>
<dbReference type="CDD" id="cd18947">
    <property type="entry name" value="bHLH-PAS_ARNT"/>
    <property type="match status" value="1"/>
</dbReference>
<evidence type="ECO:0000256" key="7">
    <source>
        <dbReference type="SAM" id="MobiDB-lite"/>
    </source>
</evidence>
<dbReference type="Pfam" id="PF00989">
    <property type="entry name" value="PAS"/>
    <property type="match status" value="1"/>
</dbReference>
<dbReference type="PROSITE" id="PS50888">
    <property type="entry name" value="BHLH"/>
    <property type="match status" value="1"/>
</dbReference>
<dbReference type="InterPro" id="IPR035965">
    <property type="entry name" value="PAS-like_dom_sf"/>
</dbReference>
<dbReference type="SUPFAM" id="SSF47459">
    <property type="entry name" value="HLH, helix-loop-helix DNA-binding domain"/>
    <property type="match status" value="1"/>
</dbReference>
<dbReference type="GO" id="GO:0003700">
    <property type="term" value="F:DNA-binding transcription factor activity"/>
    <property type="evidence" value="ECO:0007669"/>
    <property type="project" value="InterPro"/>
</dbReference>
<reference evidence="11" key="1">
    <citation type="submission" date="2016-11" db="UniProtKB">
        <authorList>
            <consortium name="WormBaseParasite"/>
        </authorList>
    </citation>
    <scope>IDENTIFICATION</scope>
</reference>
<feature type="compositionally biased region" description="Low complexity" evidence="7">
    <location>
        <begin position="1"/>
        <end position="16"/>
    </location>
</feature>
<dbReference type="WBParaSite" id="maker-uti_cns_0010897-snap-gene-0.2-mRNA-1">
    <property type="protein sequence ID" value="maker-uti_cns_0010897-snap-gene-0.2-mRNA-1"/>
    <property type="gene ID" value="maker-uti_cns_0010897-snap-gene-0.2"/>
</dbReference>
<dbReference type="InterPro" id="IPR011598">
    <property type="entry name" value="bHLH_dom"/>
</dbReference>
<evidence type="ECO:0000256" key="2">
    <source>
        <dbReference type="ARBA" id="ARBA00022737"/>
    </source>
</evidence>
<comment type="subcellular location">
    <subcellularLocation>
        <location evidence="1">Nucleus</location>
    </subcellularLocation>
</comment>
<dbReference type="GO" id="GO:0003677">
    <property type="term" value="F:DNA binding"/>
    <property type="evidence" value="ECO:0007669"/>
    <property type="project" value="UniProtKB-KW"/>
</dbReference>
<dbReference type="AlphaFoldDB" id="A0A1I8IA40"/>
<dbReference type="Pfam" id="PF14598">
    <property type="entry name" value="PAS_11"/>
    <property type="match status" value="1"/>
</dbReference>
<feature type="compositionally biased region" description="Gly residues" evidence="7">
    <location>
        <begin position="321"/>
        <end position="332"/>
    </location>
</feature>
<evidence type="ECO:0000256" key="1">
    <source>
        <dbReference type="ARBA" id="ARBA00004123"/>
    </source>
</evidence>
<dbReference type="PRINTS" id="PR00785">
    <property type="entry name" value="NCTRNSLOCATR"/>
</dbReference>
<evidence type="ECO:0000256" key="4">
    <source>
        <dbReference type="ARBA" id="ARBA00023125"/>
    </source>
</evidence>
<dbReference type="GO" id="GO:0046983">
    <property type="term" value="F:protein dimerization activity"/>
    <property type="evidence" value="ECO:0007669"/>
    <property type="project" value="InterPro"/>
</dbReference>
<dbReference type="SUPFAM" id="SSF55785">
    <property type="entry name" value="PYP-like sensor domain (PAS domain)"/>
    <property type="match status" value="2"/>
</dbReference>
<dbReference type="PANTHER" id="PTHR23042">
    <property type="entry name" value="CIRCADIAN PROTEIN CLOCK/ARNT/BMAL/PAS"/>
    <property type="match status" value="1"/>
</dbReference>
<feature type="domain" description="PAS" evidence="8">
    <location>
        <begin position="101"/>
        <end position="165"/>
    </location>
</feature>
<dbReference type="Gene3D" id="4.10.280.10">
    <property type="entry name" value="Helix-loop-helix DNA-binding domain"/>
    <property type="match status" value="1"/>
</dbReference>
<dbReference type="GO" id="GO:0005667">
    <property type="term" value="C:transcription regulator complex"/>
    <property type="evidence" value="ECO:0007669"/>
    <property type="project" value="InterPro"/>
</dbReference>
<dbReference type="GO" id="GO:0005737">
    <property type="term" value="C:cytoplasm"/>
    <property type="evidence" value="ECO:0007669"/>
    <property type="project" value="InterPro"/>
</dbReference>
<dbReference type="SMART" id="SM00091">
    <property type="entry name" value="PAS"/>
    <property type="match status" value="2"/>
</dbReference>
<keyword evidence="10" id="KW-1185">Reference proteome</keyword>
<evidence type="ECO:0000259" key="9">
    <source>
        <dbReference type="PROSITE" id="PS50888"/>
    </source>
</evidence>
<dbReference type="InterPro" id="IPR050933">
    <property type="entry name" value="Circadian_TF"/>
</dbReference>
<keyword evidence="6" id="KW-0539">Nucleus</keyword>
<feature type="compositionally biased region" description="Low complexity" evidence="7">
    <location>
        <begin position="299"/>
        <end position="320"/>
    </location>
</feature>
<feature type="region of interest" description="Disordered" evidence="7">
    <location>
        <begin position="291"/>
        <end position="332"/>
    </location>
</feature>
<sequence length="621" mass="67095">MDDSNASSSSPPLSSKDPSDCLEKERYARESHCEIERRRRNKMTAYINELCDMVPSCTSLARKPDKLTILRMAVTHMKGLRGVGNTGIGGSDAYKPSFLSDQELKHLILEAADGFLFVCQCDTGQIVYVSDSVGPVLGCSQADWLQRSLYDLVHPDDCERIQDQLSPTDAAGARILDLKTGTVKKDGHHAQMRSTMGARRAFICRMRVGAGGPAAAASAGAVNSLSDPMSAAACPQQSLPTVRMRQRNMLGPCPDGHHYAVTHVTGYLKNWPSHQHQQRGNVHAPMAEDVHQLHHQHQHYQQLHQHPHSAGSSASTSGESTVGGGVGSGSGSGGAGGHQCLVGIARLQTNGPFISLPLCQVTSLPGGPGGSGSDLSAHSQHEFVARLSADSRISFCDQRTANVLGYQPHELLGKLFFDLVATPEEQAALRSAFDSAASAKGAPQTALVRLTTGANQTEPVLLRCCLAAFHNPYSGEFEFFVCTCTSAKSLHDAQQAAANQFYSYESSASAAPTNATNETTPVAQQAAGSSQQIVSDNNSMWFSSSATEDYCWTSASYQPYQQQLQHQPGEFHHPDDQQLMLMQQQQQHHEYYTAAYGHSMPMMMSYQQHQQHSAGTDPSLP</sequence>
<accession>A0A1I8IA40</accession>
<organism evidence="10 11">
    <name type="scientific">Macrostomum lignano</name>
    <dbReference type="NCBI Taxonomy" id="282301"/>
    <lineage>
        <taxon>Eukaryota</taxon>
        <taxon>Metazoa</taxon>
        <taxon>Spiralia</taxon>
        <taxon>Lophotrochozoa</taxon>
        <taxon>Platyhelminthes</taxon>
        <taxon>Rhabditophora</taxon>
        <taxon>Macrostomorpha</taxon>
        <taxon>Macrostomida</taxon>
        <taxon>Macrostomidae</taxon>
        <taxon>Macrostomum</taxon>
    </lineage>
</organism>
<dbReference type="Proteomes" id="UP000095280">
    <property type="component" value="Unplaced"/>
</dbReference>
<feature type="domain" description="BHLH" evidence="9">
    <location>
        <begin position="27"/>
        <end position="80"/>
    </location>
</feature>
<name>A0A1I8IA40_9PLAT</name>
<keyword evidence="4" id="KW-0238">DNA-binding</keyword>
<feature type="domain" description="PAS" evidence="8">
    <location>
        <begin position="387"/>
        <end position="440"/>
    </location>
</feature>
<dbReference type="GO" id="GO:0005634">
    <property type="term" value="C:nucleus"/>
    <property type="evidence" value="ECO:0007669"/>
    <property type="project" value="UniProtKB-SubCell"/>
</dbReference>
<keyword evidence="5" id="KW-0804">Transcription</keyword>
<dbReference type="InterPro" id="IPR001067">
    <property type="entry name" value="Nuc_translocat"/>
</dbReference>
<evidence type="ECO:0000256" key="3">
    <source>
        <dbReference type="ARBA" id="ARBA00023015"/>
    </source>
</evidence>
<dbReference type="InterPro" id="IPR036638">
    <property type="entry name" value="HLH_DNA-bd_sf"/>
</dbReference>
<keyword evidence="3" id="KW-0805">Transcription regulation</keyword>
<dbReference type="CDD" id="cd00130">
    <property type="entry name" value="PAS"/>
    <property type="match status" value="2"/>
</dbReference>
<evidence type="ECO:0000256" key="5">
    <source>
        <dbReference type="ARBA" id="ARBA00023163"/>
    </source>
</evidence>
<evidence type="ECO:0000259" key="8">
    <source>
        <dbReference type="PROSITE" id="PS50112"/>
    </source>
</evidence>
<evidence type="ECO:0000256" key="6">
    <source>
        <dbReference type="ARBA" id="ARBA00023242"/>
    </source>
</evidence>
<dbReference type="InterPro" id="IPR013767">
    <property type="entry name" value="PAS_fold"/>
</dbReference>
<proteinExistence type="predicted"/>
<dbReference type="SMART" id="SM00353">
    <property type="entry name" value="HLH"/>
    <property type="match status" value="1"/>
</dbReference>
<dbReference type="FunFam" id="4.10.280.10:FF:000011">
    <property type="entry name" value="Aryl hydrocarbon receptor nuclear translocator 2"/>
    <property type="match status" value="1"/>
</dbReference>